<keyword evidence="2" id="KW-1185">Reference proteome</keyword>
<protein>
    <submittedName>
        <fullName evidence="1">YD repeat-containing protein</fullName>
    </submittedName>
</protein>
<evidence type="ECO:0000313" key="2">
    <source>
        <dbReference type="Proteomes" id="UP000567067"/>
    </source>
</evidence>
<organism evidence="1 2">
    <name type="scientific">Fontibacillus solani</name>
    <dbReference type="NCBI Taxonomy" id="1572857"/>
    <lineage>
        <taxon>Bacteria</taxon>
        <taxon>Bacillati</taxon>
        <taxon>Bacillota</taxon>
        <taxon>Bacilli</taxon>
        <taxon>Bacillales</taxon>
        <taxon>Paenibacillaceae</taxon>
        <taxon>Fontibacillus</taxon>
    </lineage>
</organism>
<evidence type="ECO:0000313" key="1">
    <source>
        <dbReference type="EMBL" id="MBA9087230.1"/>
    </source>
</evidence>
<dbReference type="EMBL" id="JACJIP010000027">
    <property type="protein sequence ID" value="MBA9087230.1"/>
    <property type="molecule type" value="Genomic_DNA"/>
</dbReference>
<dbReference type="Proteomes" id="UP000567067">
    <property type="component" value="Unassembled WGS sequence"/>
</dbReference>
<name>A0A7W3XT49_9BACL</name>
<proteinExistence type="predicted"/>
<reference evidence="1 2" key="1">
    <citation type="submission" date="2020-08" db="EMBL/GenBank/DDBJ databases">
        <title>Genomic Encyclopedia of Type Strains, Phase III (KMG-III): the genomes of soil and plant-associated and newly described type strains.</title>
        <authorList>
            <person name="Whitman W."/>
        </authorList>
    </citation>
    <scope>NUCLEOTIDE SEQUENCE [LARGE SCALE GENOMIC DNA]</scope>
    <source>
        <strain evidence="1 2">CECT 8693</strain>
    </source>
</reference>
<dbReference type="Gene3D" id="2.180.10.10">
    <property type="entry name" value="RHS repeat-associated core"/>
    <property type="match status" value="1"/>
</dbReference>
<dbReference type="RefSeq" id="WP_182538002.1">
    <property type="nucleotide sequence ID" value="NZ_JACJIP010000027.1"/>
</dbReference>
<comment type="caution">
    <text evidence="1">The sequence shown here is derived from an EMBL/GenBank/DDBJ whole genome shotgun (WGS) entry which is preliminary data.</text>
</comment>
<dbReference type="AlphaFoldDB" id="A0A7W3XT49"/>
<sequence length="127" mass="14767">MTGRLKTLQNANGEVSNRTYDVLLGLMTSETNADNKTTQNQYDVYGRLIKTIYPITNNQSGEKYQIEDIIEYYDQIVDNIPNYFGDENKYLITSRVDFYTKTTRVSDNAVNYDNIKHEIYDGFGMPY</sequence>
<gene>
    <name evidence="1" type="ORF">FHR92_003712</name>
</gene>
<accession>A0A7W3XT49</accession>